<sequence length="279" mass="30779">MQGSGSIPAVLQLSIHKNDIEPPMSSPQSEMIRAQIADLREHGYVIARGLVAPETCAALKAVAERQLREAAEPLEFEADLRYPGAPESRDAPGGRTVRRLLDAHSRAPEFAERATAPEIAAWMQAYFGEAALLSRVHHNCMMTKHPMYGSLTGWHRDFRYWAFERADLVSVWLAVGAETDTNGALWLVPGSHTAEFGAEAFDEAKFFRGDLPANRALIDRAVCPVLSPGDVVFFHCNTLHSAGQNRSDQVKFSLVYTYHAESNRPLPGSRSASKPDVRL</sequence>
<dbReference type="GO" id="GO:0016706">
    <property type="term" value="F:2-oxoglutarate-dependent dioxygenase activity"/>
    <property type="evidence" value="ECO:0007669"/>
    <property type="project" value="UniProtKB-ARBA"/>
</dbReference>
<keyword evidence="1" id="KW-0560">Oxidoreductase</keyword>
<dbReference type="GO" id="GO:0005506">
    <property type="term" value="F:iron ion binding"/>
    <property type="evidence" value="ECO:0007669"/>
    <property type="project" value="UniProtKB-ARBA"/>
</dbReference>
<dbReference type="PANTHER" id="PTHR20883">
    <property type="entry name" value="PHYTANOYL-COA DIOXYGENASE DOMAIN CONTAINING 1"/>
    <property type="match status" value="1"/>
</dbReference>
<evidence type="ECO:0000313" key="1">
    <source>
        <dbReference type="EMBL" id="UWX70120.1"/>
    </source>
</evidence>
<dbReference type="Pfam" id="PF05721">
    <property type="entry name" value="PhyH"/>
    <property type="match status" value="1"/>
</dbReference>
<protein>
    <submittedName>
        <fullName evidence="1">Phytanoyl-CoA dioxygenase family protein</fullName>
    </submittedName>
</protein>
<name>A0AB38TQV8_BURGA</name>
<reference evidence="1" key="1">
    <citation type="submission" date="2022-09" db="EMBL/GenBank/DDBJ databases">
        <title>Genomic of Burkholderia gladioli.</title>
        <authorList>
            <person name="Wu H."/>
        </authorList>
    </citation>
    <scope>NUCLEOTIDE SEQUENCE</scope>
    <source>
        <strain evidence="1">ZN-S4</strain>
    </source>
</reference>
<dbReference type="Gene3D" id="2.60.120.620">
    <property type="entry name" value="q2cbj1_9rhob like domain"/>
    <property type="match status" value="1"/>
</dbReference>
<gene>
    <name evidence="1" type="ORF">NYZ96_18320</name>
</gene>
<keyword evidence="1" id="KW-0223">Dioxygenase</keyword>
<dbReference type="RefSeq" id="WP_260531307.1">
    <property type="nucleotide sequence ID" value="NZ_CP104214.1"/>
</dbReference>
<dbReference type="AlphaFoldDB" id="A0AB38TQV8"/>
<dbReference type="InterPro" id="IPR008775">
    <property type="entry name" value="Phytyl_CoA_dOase-like"/>
</dbReference>
<dbReference type="SUPFAM" id="SSF51197">
    <property type="entry name" value="Clavaminate synthase-like"/>
    <property type="match status" value="1"/>
</dbReference>
<evidence type="ECO:0000313" key="2">
    <source>
        <dbReference type="Proteomes" id="UP001059745"/>
    </source>
</evidence>
<dbReference type="Proteomes" id="UP001059745">
    <property type="component" value="Chromosome 1"/>
</dbReference>
<proteinExistence type="predicted"/>
<organism evidence="1 2">
    <name type="scientific">Burkholderia gladioli</name>
    <name type="common">Pseudomonas marginata</name>
    <name type="synonym">Phytomonas marginata</name>
    <dbReference type="NCBI Taxonomy" id="28095"/>
    <lineage>
        <taxon>Bacteria</taxon>
        <taxon>Pseudomonadati</taxon>
        <taxon>Pseudomonadota</taxon>
        <taxon>Betaproteobacteria</taxon>
        <taxon>Burkholderiales</taxon>
        <taxon>Burkholderiaceae</taxon>
        <taxon>Burkholderia</taxon>
    </lineage>
</organism>
<accession>A0AB38TQV8</accession>
<dbReference type="PANTHER" id="PTHR20883:SF51">
    <property type="entry name" value="PHYTANOYL-COA HYDROXYLASE"/>
    <property type="match status" value="1"/>
</dbReference>
<dbReference type="EMBL" id="CP104214">
    <property type="protein sequence ID" value="UWX70120.1"/>
    <property type="molecule type" value="Genomic_DNA"/>
</dbReference>